<dbReference type="Proteomes" id="UP000317365">
    <property type="component" value="Chromosome"/>
</dbReference>
<dbReference type="RefSeq" id="WP_142812181.1">
    <property type="nucleotide sequence ID" value="NZ_CP036282.1"/>
</dbReference>
<organism evidence="2 3">
    <name type="scientific">Rhodoferax aquaticus</name>
    <dbReference type="NCBI Taxonomy" id="2527691"/>
    <lineage>
        <taxon>Bacteria</taxon>
        <taxon>Pseudomonadati</taxon>
        <taxon>Pseudomonadota</taxon>
        <taxon>Betaproteobacteria</taxon>
        <taxon>Burkholderiales</taxon>
        <taxon>Comamonadaceae</taxon>
        <taxon>Rhodoferax</taxon>
    </lineage>
</organism>
<proteinExistence type="predicted"/>
<evidence type="ECO:0000313" key="3">
    <source>
        <dbReference type="Proteomes" id="UP000317365"/>
    </source>
</evidence>
<feature type="chain" id="PRO_5021791053" description="Porin" evidence="1">
    <location>
        <begin position="26"/>
        <end position="438"/>
    </location>
</feature>
<keyword evidence="1" id="KW-0732">Signal</keyword>
<keyword evidence="3" id="KW-1185">Reference proteome</keyword>
<feature type="signal peptide" evidence="1">
    <location>
        <begin position="1"/>
        <end position="25"/>
    </location>
</feature>
<reference evidence="3" key="1">
    <citation type="submission" date="2019-02" db="EMBL/GenBank/DDBJ databases">
        <title>Complete genome sequence of Rhodoferax sp. Gr-4.</title>
        <authorList>
            <person name="Jin L."/>
        </authorList>
    </citation>
    <scope>NUCLEOTIDE SEQUENCE [LARGE SCALE GENOMIC DNA]</scope>
    <source>
        <strain evidence="3">Gr-4</strain>
    </source>
</reference>
<dbReference type="AlphaFoldDB" id="A0A515EQT9"/>
<evidence type="ECO:0000256" key="1">
    <source>
        <dbReference type="SAM" id="SignalP"/>
    </source>
</evidence>
<accession>A0A515EQT9</accession>
<protein>
    <recommendedName>
        <fullName evidence="4">Porin</fullName>
    </recommendedName>
</protein>
<dbReference type="EMBL" id="CP036282">
    <property type="protein sequence ID" value="QDL55021.1"/>
    <property type="molecule type" value="Genomic_DNA"/>
</dbReference>
<name>A0A515EQT9_9BURK</name>
<sequence>MLLSPKRQLRLFLLCASLSALVAHAQGTANSEAEPLSTSVGAWDASGQLRTQWAQPRVADAGPLAMANAVQAGTAVVATPGATAEAELRARGHGFTSVATVQHQSLQGASAQNAQVQNQSWMNEVYASHDAGAWQFSAGKKIVSWDVGYAFRPNDLVQQEERRTLVSTTSIGRPVLTAERFNADSAWSLVAVNPVNTIDALGAQEAALAARAYLRDGAVDWHAFARAGQHTGASVGAAVAWVASDAVELHASARYARQVDSKAMATGSQINGVLSTNPWQASRLQDVAQALVGGTWTHVSQFSVLAEAWWDGSALSDDQWDAWGARNAQLQRFATMGAPASAVAGNLAWQAEAFGASSSLRRSNVFVRASWVQGAWTPAVDVLYTPADQGQAVSASVVWQGDRMQVQAGVRSYGGPGTAVMVQLPTQQTAYVHANWSF</sequence>
<reference evidence="3" key="2">
    <citation type="journal article" date="2020" name="Int. J. Syst. Evol. Microbiol.">
        <title>Genomic insights into a novel species Rhodoferax aquaticus sp. nov., isolated from freshwater.</title>
        <authorList>
            <person name="Li T."/>
            <person name="Zhuo Y."/>
            <person name="Jin C.Z."/>
            <person name="Wu X."/>
            <person name="Ko S.R."/>
            <person name="Jin F.J."/>
            <person name="Ahn C.Y."/>
            <person name="Oh H.M."/>
            <person name="Lee H.G."/>
            <person name="Jin L."/>
        </authorList>
    </citation>
    <scope>NUCLEOTIDE SEQUENCE [LARGE SCALE GENOMIC DNA]</scope>
    <source>
        <strain evidence="3">Gr-4</strain>
    </source>
</reference>
<gene>
    <name evidence="2" type="ORF">EXZ61_13070</name>
</gene>
<evidence type="ECO:0008006" key="4">
    <source>
        <dbReference type="Google" id="ProtNLM"/>
    </source>
</evidence>
<evidence type="ECO:0000313" key="2">
    <source>
        <dbReference type="EMBL" id="QDL55021.1"/>
    </source>
</evidence>
<dbReference type="KEGG" id="rhg:EXZ61_13070"/>